<dbReference type="Proteomes" id="UP000232323">
    <property type="component" value="Unassembled WGS sequence"/>
</dbReference>
<proteinExistence type="predicted"/>
<comment type="caution">
    <text evidence="2">The sequence shown here is derived from an EMBL/GenBank/DDBJ whole genome shotgun (WGS) entry which is preliminary data.</text>
</comment>
<feature type="compositionally biased region" description="Basic residues" evidence="1">
    <location>
        <begin position="434"/>
        <end position="445"/>
    </location>
</feature>
<dbReference type="SUPFAM" id="SSF56672">
    <property type="entry name" value="DNA/RNA polymerases"/>
    <property type="match status" value="1"/>
</dbReference>
<accession>A0A250XTX5</accession>
<feature type="region of interest" description="Disordered" evidence="1">
    <location>
        <begin position="331"/>
        <end position="400"/>
    </location>
</feature>
<organism evidence="2 3">
    <name type="scientific">Chlamydomonas eustigma</name>
    <dbReference type="NCBI Taxonomy" id="1157962"/>
    <lineage>
        <taxon>Eukaryota</taxon>
        <taxon>Viridiplantae</taxon>
        <taxon>Chlorophyta</taxon>
        <taxon>core chlorophytes</taxon>
        <taxon>Chlorophyceae</taxon>
        <taxon>CS clade</taxon>
        <taxon>Chlamydomonadales</taxon>
        <taxon>Chlamydomonadaceae</taxon>
        <taxon>Chlamydomonas</taxon>
    </lineage>
</organism>
<reference evidence="2 3" key="1">
    <citation type="submission" date="2017-08" db="EMBL/GenBank/DDBJ databases">
        <title>Acidophilic green algal genome provides insights into adaptation to an acidic environment.</title>
        <authorList>
            <person name="Hirooka S."/>
            <person name="Hirose Y."/>
            <person name="Kanesaki Y."/>
            <person name="Higuchi S."/>
            <person name="Fujiwara T."/>
            <person name="Onuma R."/>
            <person name="Era A."/>
            <person name="Ohbayashi R."/>
            <person name="Uzuka A."/>
            <person name="Nozaki H."/>
            <person name="Yoshikawa H."/>
            <person name="Miyagishima S.Y."/>
        </authorList>
    </citation>
    <scope>NUCLEOTIDE SEQUENCE [LARGE SCALE GENOMIC DNA]</scope>
    <source>
        <strain evidence="2 3">NIES-2499</strain>
    </source>
</reference>
<dbReference type="Gene3D" id="3.10.10.10">
    <property type="entry name" value="HIV Type 1 Reverse Transcriptase, subunit A, domain 1"/>
    <property type="match status" value="1"/>
</dbReference>
<dbReference type="PANTHER" id="PTHR24559">
    <property type="entry name" value="TRANSPOSON TY3-I GAG-POL POLYPROTEIN"/>
    <property type="match status" value="1"/>
</dbReference>
<feature type="compositionally biased region" description="Basic and acidic residues" evidence="1">
    <location>
        <begin position="384"/>
        <end position="400"/>
    </location>
</feature>
<gene>
    <name evidence="2" type="ORF">CEUSTIGMA_g13882.t1</name>
</gene>
<dbReference type="InterPro" id="IPR043128">
    <property type="entry name" value="Rev_trsase/Diguanyl_cyclase"/>
</dbReference>
<feature type="region of interest" description="Disordered" evidence="1">
    <location>
        <begin position="716"/>
        <end position="736"/>
    </location>
</feature>
<dbReference type="InterPro" id="IPR053134">
    <property type="entry name" value="RNA-dir_DNA_polymerase"/>
</dbReference>
<dbReference type="EMBL" id="BEGY01000319">
    <property type="protein sequence ID" value="GAX86473.1"/>
    <property type="molecule type" value="Genomic_DNA"/>
</dbReference>
<evidence type="ECO:0000313" key="3">
    <source>
        <dbReference type="Proteomes" id="UP000232323"/>
    </source>
</evidence>
<evidence type="ECO:0008006" key="4">
    <source>
        <dbReference type="Google" id="ProtNLM"/>
    </source>
</evidence>
<feature type="non-terminal residue" evidence="2">
    <location>
        <position position="872"/>
    </location>
</feature>
<dbReference type="InterPro" id="IPR043502">
    <property type="entry name" value="DNA/RNA_pol_sf"/>
</dbReference>
<evidence type="ECO:0000256" key="1">
    <source>
        <dbReference type="SAM" id="MobiDB-lite"/>
    </source>
</evidence>
<evidence type="ECO:0000313" key="2">
    <source>
        <dbReference type="EMBL" id="GAX86473.1"/>
    </source>
</evidence>
<dbReference type="AlphaFoldDB" id="A0A250XTX5"/>
<keyword evidence="3" id="KW-1185">Reference proteome</keyword>
<protein>
    <recommendedName>
        <fullName evidence="4">Reverse transcriptase domain-containing protein</fullName>
    </recommendedName>
</protein>
<name>A0A250XTX5_9CHLO</name>
<dbReference type="Gene3D" id="3.30.70.270">
    <property type="match status" value="1"/>
</dbReference>
<dbReference type="PANTHER" id="PTHR24559:SF444">
    <property type="entry name" value="REVERSE TRANSCRIPTASE DOMAIN-CONTAINING PROTEIN"/>
    <property type="match status" value="1"/>
</dbReference>
<feature type="region of interest" description="Disordered" evidence="1">
    <location>
        <begin position="434"/>
        <end position="462"/>
    </location>
</feature>
<sequence length="872" mass="98666">MFPLIPAHEFSGNWDPYFDLETVERAQDYYAEHLTHAADRVELEAFRIFWLLDHRSVTDNGWPQEGRVAIHLVLSTKPEPTDGIEPDDMLRALKHVAGAFGFLISACTPALQHEIPDDRVPVIDHVFFDERDTHPDHDSIEYISGTFKKDHLNTPVTGDDPSLIGASYVLDNSPLEVRHWNSSCERVHTNPDPAHMISLFANLLEQQSRHLCDMLLDAPVNPLIATVWPTYPTVTVIDTHAHNHLAFRIACCTVGQAMIIHAAYSTGDLLQAIRQPALANTADQSVPFRPYMRGPAQCLMYKLSQLLRQLPRRNQRNVSWIMRKRKMPQRILRPQWPGLPQQTPQGRKRKMPSWTPLPPIARAAHQQHARRPPGAEGRNPPPRRRPDPQMDDERFRARQRRDEYHRLRDLASRALINRTLADYDETAREAKVKQAYRRRRGRAACHRADNRGAASDPDTEDYAPPLARHHHGVVAAERHLPLRGDGPRVPLNPPRNQDALNIPGDLWNDAERCPGQALWTTQDLQGYLRASTAGEASVATFWATWEQRNAALLDPLPIATRRVLVARTVNRVRFSLKRFILAFLILLFCLVVPTIATHSSPLPVNMHPPSCTSAPLIDPTAKVLHDEPSMEAGPSTDPGHPPWTVDAYVPEGAPDVISDGKVFKADQGWTICDHHPLMIHADVTRLHEMLLQHVTCFASKLSDLQPGYSGPEGPFTLTPPGVEMQVPASSKLRQPRRRSPIEEQVMDEHNQPLADAGFIEPAHRAVLSHESVIVVKKNPDTGEWTDKRCCHNYSEASGGINGYTPTDPYQLPLPEDLFRRTEGSKFFSVIDMKSGFMQTHMDKSVRHLCAFWWKKQLWQPTRNNFGLKNMPA</sequence>
<dbReference type="OrthoDB" id="2020560at2759"/>